<dbReference type="AlphaFoldDB" id="A0A919K597"/>
<keyword evidence="3" id="KW-1185">Reference proteome</keyword>
<accession>A0A919K597</accession>
<name>A0A919K597_9ACTN</name>
<dbReference type="Pfam" id="PF17032">
    <property type="entry name" value="Zn_ribbon_15"/>
    <property type="match status" value="1"/>
</dbReference>
<comment type="caution">
    <text evidence="2">The sequence shown here is derived from an EMBL/GenBank/DDBJ whole genome shotgun (WGS) entry which is preliminary data.</text>
</comment>
<dbReference type="EMBL" id="BOMV01000077">
    <property type="protein sequence ID" value="GIE99839.1"/>
    <property type="molecule type" value="Genomic_DNA"/>
</dbReference>
<dbReference type="Proteomes" id="UP000636960">
    <property type="component" value="Unassembled WGS sequence"/>
</dbReference>
<sequence length="76" mass="8494">MFILFGFRTREQMVSTSSMVCEVCGVQASQALVKRSTKFSLFFIPLFPVRPSAYYLRCAHCATMRPARQPAAAAGR</sequence>
<evidence type="ECO:0000313" key="3">
    <source>
        <dbReference type="Proteomes" id="UP000636960"/>
    </source>
</evidence>
<dbReference type="RefSeq" id="WP_203786891.1">
    <property type="nucleotide sequence ID" value="NZ_BOMV01000077.1"/>
</dbReference>
<dbReference type="InterPro" id="IPR031493">
    <property type="entry name" value="Zinc_ribbon_15"/>
</dbReference>
<proteinExistence type="predicted"/>
<organism evidence="2 3">
    <name type="scientific">Paractinoplanes rishiriensis</name>
    <dbReference type="NCBI Taxonomy" id="1050105"/>
    <lineage>
        <taxon>Bacteria</taxon>
        <taxon>Bacillati</taxon>
        <taxon>Actinomycetota</taxon>
        <taxon>Actinomycetes</taxon>
        <taxon>Micromonosporales</taxon>
        <taxon>Micromonosporaceae</taxon>
        <taxon>Paractinoplanes</taxon>
    </lineage>
</organism>
<feature type="domain" description="Zinc-ribbon 15" evidence="1">
    <location>
        <begin position="19"/>
        <end position="68"/>
    </location>
</feature>
<protein>
    <recommendedName>
        <fullName evidence="1">Zinc-ribbon 15 domain-containing protein</fullName>
    </recommendedName>
</protein>
<gene>
    <name evidence="2" type="ORF">Ari01nite_73040</name>
</gene>
<evidence type="ECO:0000259" key="1">
    <source>
        <dbReference type="Pfam" id="PF17032"/>
    </source>
</evidence>
<reference evidence="2" key="1">
    <citation type="submission" date="2021-01" db="EMBL/GenBank/DDBJ databases">
        <title>Whole genome shotgun sequence of Actinoplanes rishiriensis NBRC 108556.</title>
        <authorList>
            <person name="Komaki H."/>
            <person name="Tamura T."/>
        </authorList>
    </citation>
    <scope>NUCLEOTIDE SEQUENCE</scope>
    <source>
        <strain evidence="2">NBRC 108556</strain>
    </source>
</reference>
<evidence type="ECO:0000313" key="2">
    <source>
        <dbReference type="EMBL" id="GIE99839.1"/>
    </source>
</evidence>